<evidence type="ECO:0000256" key="3">
    <source>
        <dbReference type="ARBA" id="ARBA00022729"/>
    </source>
</evidence>
<keyword evidence="2" id="KW-0964">Secreted</keyword>
<keyword evidence="1" id="KW-0134">Cell wall</keyword>
<feature type="transmembrane region" description="Helical" evidence="5">
    <location>
        <begin position="491"/>
        <end position="510"/>
    </location>
</feature>
<dbReference type="AlphaFoldDB" id="A0A9D2SVF4"/>
<name>A0A9D2SVF4_9FIRM</name>
<dbReference type="Proteomes" id="UP000823896">
    <property type="component" value="Unassembled WGS sequence"/>
</dbReference>
<keyword evidence="5" id="KW-0472">Membrane</keyword>
<dbReference type="InterPro" id="IPR013783">
    <property type="entry name" value="Ig-like_fold"/>
</dbReference>
<evidence type="ECO:0000256" key="5">
    <source>
        <dbReference type="SAM" id="Phobius"/>
    </source>
</evidence>
<keyword evidence="5" id="KW-0812">Transmembrane</keyword>
<evidence type="ECO:0000256" key="2">
    <source>
        <dbReference type="ARBA" id="ARBA00022525"/>
    </source>
</evidence>
<evidence type="ECO:0000313" key="10">
    <source>
        <dbReference type="Proteomes" id="UP000823896"/>
    </source>
</evidence>
<protein>
    <submittedName>
        <fullName evidence="9">Isopeptide-forming domain-containing fimbrial protein</fullName>
    </submittedName>
</protein>
<dbReference type="Gene3D" id="2.60.40.740">
    <property type="match status" value="1"/>
</dbReference>
<dbReference type="Gene3D" id="2.60.40.10">
    <property type="entry name" value="Immunoglobulins"/>
    <property type="match status" value="1"/>
</dbReference>
<evidence type="ECO:0000313" key="9">
    <source>
        <dbReference type="EMBL" id="HJC37198.1"/>
    </source>
</evidence>
<dbReference type="Pfam" id="PF00746">
    <property type="entry name" value="Gram_pos_anchor"/>
    <property type="match status" value="1"/>
</dbReference>
<evidence type="ECO:0000256" key="1">
    <source>
        <dbReference type="ARBA" id="ARBA00022512"/>
    </source>
</evidence>
<accession>A0A9D2SVF4</accession>
<dbReference type="NCBIfam" id="TIGR04226">
    <property type="entry name" value="RrgB_K2N_iso_D2"/>
    <property type="match status" value="1"/>
</dbReference>
<keyword evidence="3 6" id="KW-0732">Signal</keyword>
<gene>
    <name evidence="9" type="ORF">H9702_08750</name>
</gene>
<dbReference type="InterPro" id="IPR041033">
    <property type="entry name" value="SpaA_PFL_dom_1"/>
</dbReference>
<keyword evidence="4" id="KW-0572">Peptidoglycan-anchor</keyword>
<dbReference type="NCBIfam" id="TIGR01167">
    <property type="entry name" value="LPXTG_anchor"/>
    <property type="match status" value="1"/>
</dbReference>
<reference evidence="9" key="2">
    <citation type="submission" date="2021-04" db="EMBL/GenBank/DDBJ databases">
        <authorList>
            <person name="Gilroy R."/>
        </authorList>
    </citation>
    <scope>NUCLEOTIDE SEQUENCE</scope>
    <source>
        <strain evidence="9">CHK187-11901</strain>
    </source>
</reference>
<sequence length="519" mass="56726">MKISKKAGILCLAAMVCFSVPVIPVSAEGQTVDITMNDGETRETDRTYHGYRLLNLTTSDNSDGTKNYAYTVNPKYREVLKAQIPEGSAYSDAQIIDYLGKLTSESDTEGTLRTFSDQLYEALKDMDPDAQAVGNTFNDVEKGYWLLIDVTDFSGKDESNSLVIVNTFDEDTVTVTPKADVPEVEKKVKEENDSTGAVSDWQDGADYDIGDDVPFQLTGTLPDNLAGYETYRYVFHDDLSEGLTLNRDSIKVYVENDGSRTEIPQGKYTVRQDAGHQEDSGFSCDFEIAFADIKAVDGVNAASKIIVEYTAELNSDAIIGSAGNPNEVYLEFSNNPYDDGTGNTPEDKVIIFTFEIIANKVDEKHEPLNGAGFTLYKYNKDEGDYVQIGEELKGMTTFTWSGLDAGQYRVVETTVPDGYNKADDILFTVEATYDTDAADPGFGELVIKDADGEIISDGENPVFSVSDGSASTDIVNTTTPKLPETGGIGTGIFYGVGAMLMAGGVLIMIIRRRQRSIHE</sequence>
<evidence type="ECO:0000259" key="7">
    <source>
        <dbReference type="Pfam" id="PF00746"/>
    </source>
</evidence>
<dbReference type="Pfam" id="PF17802">
    <property type="entry name" value="SpaA"/>
    <property type="match status" value="1"/>
</dbReference>
<evidence type="ECO:0000256" key="4">
    <source>
        <dbReference type="ARBA" id="ARBA00023088"/>
    </source>
</evidence>
<evidence type="ECO:0000256" key="6">
    <source>
        <dbReference type="SAM" id="SignalP"/>
    </source>
</evidence>
<proteinExistence type="predicted"/>
<feature type="domain" description="Gram-positive cocci surface proteins LPxTG" evidence="7">
    <location>
        <begin position="475"/>
        <end position="514"/>
    </location>
</feature>
<organism evidence="9 10">
    <name type="scientific">Candidatus Merdibacter merdavium</name>
    <dbReference type="NCBI Taxonomy" id="2838692"/>
    <lineage>
        <taxon>Bacteria</taxon>
        <taxon>Bacillati</taxon>
        <taxon>Bacillota</taxon>
        <taxon>Erysipelotrichia</taxon>
        <taxon>Erysipelotrichales</taxon>
        <taxon>Erysipelotrichaceae</taxon>
        <taxon>Merdibacter</taxon>
    </lineage>
</organism>
<keyword evidence="5" id="KW-1133">Transmembrane helix</keyword>
<feature type="chain" id="PRO_5039370526" evidence="6">
    <location>
        <begin position="28"/>
        <end position="519"/>
    </location>
</feature>
<comment type="caution">
    <text evidence="9">The sequence shown here is derived from an EMBL/GenBank/DDBJ whole genome shotgun (WGS) entry which is preliminary data.</text>
</comment>
<dbReference type="InterPro" id="IPR019931">
    <property type="entry name" value="LPXTG_anchor"/>
</dbReference>
<feature type="signal peptide" evidence="6">
    <location>
        <begin position="1"/>
        <end position="27"/>
    </location>
</feature>
<reference evidence="9" key="1">
    <citation type="journal article" date="2021" name="PeerJ">
        <title>Extensive microbial diversity within the chicken gut microbiome revealed by metagenomics and culture.</title>
        <authorList>
            <person name="Gilroy R."/>
            <person name="Ravi A."/>
            <person name="Getino M."/>
            <person name="Pursley I."/>
            <person name="Horton D.L."/>
            <person name="Alikhan N.F."/>
            <person name="Baker D."/>
            <person name="Gharbi K."/>
            <person name="Hall N."/>
            <person name="Watson M."/>
            <person name="Adriaenssens E.M."/>
            <person name="Foster-Nyarko E."/>
            <person name="Jarju S."/>
            <person name="Secka A."/>
            <person name="Antonio M."/>
            <person name="Oren A."/>
            <person name="Chaudhuri R.R."/>
            <person name="La Ragione R."/>
            <person name="Hildebrand F."/>
            <person name="Pallen M.J."/>
        </authorList>
    </citation>
    <scope>NUCLEOTIDE SEQUENCE</scope>
    <source>
        <strain evidence="9">CHK187-11901</strain>
    </source>
</reference>
<dbReference type="InterPro" id="IPR026466">
    <property type="entry name" value="Fim_isopep_form_D2_dom"/>
</dbReference>
<evidence type="ECO:0000259" key="8">
    <source>
        <dbReference type="Pfam" id="PF17802"/>
    </source>
</evidence>
<feature type="domain" description="SpaA-like prealbumin fold" evidence="8">
    <location>
        <begin position="356"/>
        <end position="432"/>
    </location>
</feature>
<dbReference type="EMBL" id="DWWM01000056">
    <property type="protein sequence ID" value="HJC37198.1"/>
    <property type="molecule type" value="Genomic_DNA"/>
</dbReference>